<dbReference type="Proteomes" id="UP000218505">
    <property type="component" value="Chromosome"/>
</dbReference>
<dbReference type="InterPro" id="IPR040442">
    <property type="entry name" value="Pyrv_kinase-like_dom_sf"/>
</dbReference>
<dbReference type="PROSITE" id="PS00086">
    <property type="entry name" value="CYTOCHROME_P450"/>
    <property type="match status" value="1"/>
</dbReference>
<dbReference type="SUPFAM" id="SSF51621">
    <property type="entry name" value="Phosphoenolpyruvate/pyruvate domain"/>
    <property type="match status" value="1"/>
</dbReference>
<dbReference type="CDD" id="cd00377">
    <property type="entry name" value="ICL_PEPM"/>
    <property type="match status" value="1"/>
</dbReference>
<dbReference type="KEGG" id="apre:CNX65_30520"/>
<accession>A0A290ZDP0</accession>
<dbReference type="Pfam" id="PF13714">
    <property type="entry name" value="PEP_mutase"/>
    <property type="match status" value="1"/>
</dbReference>
<keyword evidence="2" id="KW-1185">Reference proteome</keyword>
<dbReference type="InterPro" id="IPR039556">
    <property type="entry name" value="ICL/PEPM"/>
</dbReference>
<dbReference type="PANTHER" id="PTHR42905:SF16">
    <property type="entry name" value="CARBOXYPHOSPHONOENOLPYRUVATE PHOSPHONOMUTASE-LIKE PROTEIN (AFU_ORTHOLOGUE AFUA_5G07230)"/>
    <property type="match status" value="1"/>
</dbReference>
<gene>
    <name evidence="1" type="ORF">CNX65_30520</name>
</gene>
<name>A0A290ZDP0_9PSEU</name>
<dbReference type="GO" id="GO:0016705">
    <property type="term" value="F:oxidoreductase activity, acting on paired donors, with incorporation or reduction of molecular oxygen"/>
    <property type="evidence" value="ECO:0007669"/>
    <property type="project" value="InterPro"/>
</dbReference>
<proteinExistence type="predicted"/>
<dbReference type="EMBL" id="CP023445">
    <property type="protein sequence ID" value="ATE57093.1"/>
    <property type="molecule type" value="Genomic_DNA"/>
</dbReference>
<dbReference type="InterPro" id="IPR015813">
    <property type="entry name" value="Pyrv/PenolPyrv_kinase-like_dom"/>
</dbReference>
<dbReference type="GO" id="GO:0005506">
    <property type="term" value="F:iron ion binding"/>
    <property type="evidence" value="ECO:0007669"/>
    <property type="project" value="InterPro"/>
</dbReference>
<dbReference type="InterPro" id="IPR017972">
    <property type="entry name" value="Cyt_P450_CS"/>
</dbReference>
<organism evidence="1 2">
    <name type="scientific">Actinosynnema pretiosum</name>
    <dbReference type="NCBI Taxonomy" id="42197"/>
    <lineage>
        <taxon>Bacteria</taxon>
        <taxon>Bacillati</taxon>
        <taxon>Actinomycetota</taxon>
        <taxon>Actinomycetes</taxon>
        <taxon>Pseudonocardiales</taxon>
        <taxon>Pseudonocardiaceae</taxon>
        <taxon>Actinosynnema</taxon>
    </lineage>
</organism>
<reference evidence="1" key="1">
    <citation type="submission" date="2017-09" db="EMBL/GenBank/DDBJ databases">
        <title>Complete Genome Sequence of ansamitocin-producing Bacterium Actinosynnema pretiosum X47.</title>
        <authorList>
            <person name="Cao G."/>
            <person name="Zong G."/>
            <person name="Zhong C."/>
            <person name="Fu J."/>
        </authorList>
    </citation>
    <scope>NUCLEOTIDE SEQUENCE [LARGE SCALE GENOMIC DNA]</scope>
    <source>
        <strain evidence="1">X47</strain>
    </source>
</reference>
<dbReference type="RefSeq" id="WP_096496825.1">
    <property type="nucleotide sequence ID" value="NZ_CP023445.1"/>
</dbReference>
<dbReference type="AlphaFoldDB" id="A0A290ZDP0"/>
<sequence length="425" mass="43718">MDLDLPVPPVPPATSGVAWLRATVARFSEGEAHTRRRALAERLLAAIPPESLRRPGDHVATLAEALGAPRAIARDVRLTASAYHPHLPPSPAADAAVARLVAAFGNRWDEPTAARIGLLVQATTATDALIAGATPAVPATRRVRDGQVVEVPLAEHPFGAGRHACPGRAHALAAAEGARAFHRLHHADTPLLLPNAWDSASATALAEAGFAAVGTTSLGVAAAAGLPDAEGRAKAETLALAARITHLPVPVTVDVEAGFGADPADLAAELHALGVAGVNVEDGRGDHLADPAEQADLIRRAKAAAPALFVNARVDCHWLGIDRASALDRALRYADAGADGVFLPGLADPAGIERAVAALPVPLNLLAQLDFRTLADLGVKRVSTGSLLFRAALGAAVATAEAFRDGLPTPEVPSYERVQALAQRG</sequence>
<dbReference type="PANTHER" id="PTHR42905">
    <property type="entry name" value="PHOSPHOENOLPYRUVATE CARBOXYLASE"/>
    <property type="match status" value="1"/>
</dbReference>
<evidence type="ECO:0000313" key="1">
    <source>
        <dbReference type="EMBL" id="ATE57093.1"/>
    </source>
</evidence>
<protein>
    <submittedName>
        <fullName evidence="1">PEP phosphonomutase</fullName>
    </submittedName>
</protein>
<dbReference type="Gene3D" id="3.20.20.60">
    <property type="entry name" value="Phosphoenolpyruvate-binding domains"/>
    <property type="match status" value="1"/>
</dbReference>
<evidence type="ECO:0000313" key="2">
    <source>
        <dbReference type="Proteomes" id="UP000218505"/>
    </source>
</evidence>